<dbReference type="Proteomes" id="UP000481037">
    <property type="component" value="Unassembled WGS sequence"/>
</dbReference>
<comment type="caution">
    <text evidence="5">The sequence shown here is derived from an EMBL/GenBank/DDBJ whole genome shotgun (WGS) entry which is preliminary data.</text>
</comment>
<dbReference type="RefSeq" id="WP_154370512.1">
    <property type="nucleotide sequence ID" value="NZ_WKJM01000052.1"/>
</dbReference>
<dbReference type="AlphaFoldDB" id="A0A6L5QR68"/>
<dbReference type="GO" id="GO:0005829">
    <property type="term" value="C:cytosol"/>
    <property type="evidence" value="ECO:0007669"/>
    <property type="project" value="TreeGrafter"/>
</dbReference>
<proteinExistence type="predicted"/>
<reference evidence="5 6" key="1">
    <citation type="submission" date="2019-11" db="EMBL/GenBank/DDBJ databases">
        <title>Novel species isolated from a subtropical stream in China.</title>
        <authorList>
            <person name="Lu H."/>
        </authorList>
    </citation>
    <scope>NUCLEOTIDE SEQUENCE [LARGE SCALE GENOMIC DNA]</scope>
    <source>
        <strain evidence="5 6">FT25W</strain>
    </source>
</reference>
<keyword evidence="3" id="KW-0804">Transcription</keyword>
<name>A0A6L5QR68_9BURK</name>
<dbReference type="Pfam" id="PF12625">
    <property type="entry name" value="Arabinose_bd"/>
    <property type="match status" value="1"/>
</dbReference>
<evidence type="ECO:0000259" key="4">
    <source>
        <dbReference type="PROSITE" id="PS01124"/>
    </source>
</evidence>
<keyword evidence="2" id="KW-0238">DNA-binding</keyword>
<evidence type="ECO:0000313" key="5">
    <source>
        <dbReference type="EMBL" id="MRX11848.1"/>
    </source>
</evidence>
<evidence type="ECO:0000313" key="6">
    <source>
        <dbReference type="Proteomes" id="UP000481037"/>
    </source>
</evidence>
<accession>A0A6L5QR68</accession>
<dbReference type="SMART" id="SM00342">
    <property type="entry name" value="HTH_ARAC"/>
    <property type="match status" value="1"/>
</dbReference>
<evidence type="ECO:0000256" key="1">
    <source>
        <dbReference type="ARBA" id="ARBA00023015"/>
    </source>
</evidence>
<evidence type="ECO:0000256" key="2">
    <source>
        <dbReference type="ARBA" id="ARBA00023125"/>
    </source>
</evidence>
<dbReference type="PANTHER" id="PTHR47894">
    <property type="entry name" value="HTH-TYPE TRANSCRIPTIONAL REGULATOR GADX"/>
    <property type="match status" value="1"/>
</dbReference>
<dbReference type="InterPro" id="IPR032687">
    <property type="entry name" value="AraC-type_N"/>
</dbReference>
<dbReference type="InterPro" id="IPR018060">
    <property type="entry name" value="HTH_AraC"/>
</dbReference>
<dbReference type="PANTHER" id="PTHR47894:SF1">
    <property type="entry name" value="HTH-TYPE TRANSCRIPTIONAL REGULATOR VQSM"/>
    <property type="match status" value="1"/>
</dbReference>
<keyword evidence="6" id="KW-1185">Reference proteome</keyword>
<dbReference type="SUPFAM" id="SSF46689">
    <property type="entry name" value="Homeodomain-like"/>
    <property type="match status" value="1"/>
</dbReference>
<feature type="domain" description="HTH araC/xylS-type" evidence="4">
    <location>
        <begin position="242"/>
        <end position="343"/>
    </location>
</feature>
<dbReference type="Gene3D" id="1.10.10.60">
    <property type="entry name" value="Homeodomain-like"/>
    <property type="match status" value="1"/>
</dbReference>
<dbReference type="GO" id="GO:0003700">
    <property type="term" value="F:DNA-binding transcription factor activity"/>
    <property type="evidence" value="ECO:0007669"/>
    <property type="project" value="InterPro"/>
</dbReference>
<dbReference type="EMBL" id="WKJM01000052">
    <property type="protein sequence ID" value="MRX11848.1"/>
    <property type="molecule type" value="Genomic_DNA"/>
</dbReference>
<gene>
    <name evidence="5" type="ORF">GJ697_28865</name>
</gene>
<sequence length="343" mass="38120">MAEIPYIGAAERIYPVYKLIPLSAHLAAAGIGAEQTLAGSGITVADLDDPYFFVSRQQVATVFGNFLRLTPGTISPLELGASFHLTDYGFYGYALLSSATVRDAIDFGMAYRELATPIVEVELSFADGEAAWLIRPLPDFAPHEAMARFVLEYQSGILLALHKSVSGNAFRLRSASFGFAVPDSAAHYHTVLNCPIVFDAPQTELRFDQAWLEHRPLGAHAITFQLVRETCREMLERIGGGRGVVGEIYRHLLSRSGQFATLEEMAGYLDLHPRTLRRKIISEGTTYQEIIDEVRFKLASGYLTRTEMTHESISERLGFSDASSFRRAFKRWAGVSPNQFKSR</sequence>
<evidence type="ECO:0000256" key="3">
    <source>
        <dbReference type="ARBA" id="ARBA00023163"/>
    </source>
</evidence>
<dbReference type="InterPro" id="IPR009057">
    <property type="entry name" value="Homeodomain-like_sf"/>
</dbReference>
<protein>
    <submittedName>
        <fullName evidence="5">Helix-turn-helix domain-containing protein</fullName>
    </submittedName>
</protein>
<dbReference type="Pfam" id="PF12833">
    <property type="entry name" value="HTH_18"/>
    <property type="match status" value="1"/>
</dbReference>
<keyword evidence="1" id="KW-0805">Transcription regulation</keyword>
<dbReference type="PROSITE" id="PS01124">
    <property type="entry name" value="HTH_ARAC_FAMILY_2"/>
    <property type="match status" value="1"/>
</dbReference>
<organism evidence="5 6">
    <name type="scientific">Duganella alba</name>
    <dbReference type="NCBI Taxonomy" id="2666081"/>
    <lineage>
        <taxon>Bacteria</taxon>
        <taxon>Pseudomonadati</taxon>
        <taxon>Pseudomonadota</taxon>
        <taxon>Betaproteobacteria</taxon>
        <taxon>Burkholderiales</taxon>
        <taxon>Oxalobacteraceae</taxon>
        <taxon>Telluria group</taxon>
        <taxon>Duganella</taxon>
    </lineage>
</organism>
<dbReference type="GO" id="GO:0000976">
    <property type="term" value="F:transcription cis-regulatory region binding"/>
    <property type="evidence" value="ECO:0007669"/>
    <property type="project" value="TreeGrafter"/>
</dbReference>